<accession>A0A8W8KN54</accession>
<feature type="compositionally biased region" description="Basic and acidic residues" evidence="1">
    <location>
        <begin position="994"/>
        <end position="1004"/>
    </location>
</feature>
<feature type="region of interest" description="Disordered" evidence="1">
    <location>
        <begin position="799"/>
        <end position="856"/>
    </location>
</feature>
<feature type="compositionally biased region" description="Polar residues" evidence="1">
    <location>
        <begin position="1495"/>
        <end position="1528"/>
    </location>
</feature>
<feature type="compositionally biased region" description="Basic and acidic residues" evidence="1">
    <location>
        <begin position="920"/>
        <end position="938"/>
    </location>
</feature>
<dbReference type="InterPro" id="IPR056742">
    <property type="entry name" value="BLTP1_C"/>
</dbReference>
<sequence>MKTVVTITIDKTQALHTTILRRGKEHNSAMISVGLIEVDIPQHPVVLHGMMTRGSKQISSTLQEFRRPVSRSSRNLDTVQEVSSAETFTGEAVKKPKTPAKEGEKINRPKFLHIHVKAIFQGLITGASLLPSLKAQHKTGSITLSGMTGKKSRFTMDLQKHQLSFKSKVQTTETSLPSEAEIELPPIHMYADYRPHKQGETPSDKLGEGLVLKEGDFLHAVAEIGMLEHSLTTDLLNHLVFVQKVFMKEVNELVQKVSGSDQPVPLWEEGEVEKHITQDLLYSFSFRFKGVQITATTPTSSAVRLETGSVELEVSNRVLMATAEAKDKPPKVNEKMFIKAQVKLNVALGQLIKNPMFEEAEPEFQTMAFFKTKIGIRNALQDELIPGAAQDQEALLITLTRPIILAQPQAFDKAVLVWLNYKNAYEYWTEQRMALNTEVLNATRQVIDRIPAVRSPTSLSTLFLQLTVDDMGICVPVTSVSQLYPTTPQTVFVDNEPGSALVLTIKSTQISACSSGSLVSKGRFQDFCLRFADDFETSWDDWKPDPKESPVMNACVVPEGTYEVCSRTINKQASDPLSNAKWILNVRWEMQGIAVHLNTNVGKCFSSLGKTLTTLAGEPDEELSEDEMDARSDHVFSMDSPSESMTSIRRPSQMMDTLPPYVYDTTIDPKLRFRLIEKEMNEQARVVQDLKQLGASLQTIEVESRKLEELKAIVFQDFRREMLNKLKKQSESRASALKDQLGLGNRPAHVRSKSYGGTRERKSAFDYERIAGQNRGIFNRNSAWDGTRTLPSKVQFGASIAYSPPETPDSKSSHPYSHYSPQLEDHSLLFSDSSFTSDTSSESSSEPEDKGTLKRVSVIKEDIQASTESLDFSSKYNTLTPSLGSGGSSSRSTTAPEPNIDFELDVKVFIDSGKCVLHPKDTKEEDATKKQQKREKTPDPLLSPSSKKKGKKIEMTSTPMSVPGKKPQAPQQIEDTVFFLPSIDLKVHYNSKTHSSDQEMKSKSSADSFEGEEPGRRKSPTPEPSPGSSPLAEESSNYKTSWPPPDFPKVIVKIDEEQEEVMMRRKFSPPLPRVPPRPQPPFSLESIESRESTSSAPSKKLGVKKANLYAWLSLQSLPEKSDASMTRKEMVISPCLLDFLEQALEPIPIGLTMLQQSKKEEGSTEHLEAMDSSYSTLGNMVYQTSFPVDVVVFIRVEPSIIRFNCLPTSRVECLLKLPALETVFSTKSTDIESGLAEGTPPLKAKVSKLRERHPSGSRVYGEARPRASSTTSSSDSGSLSVGGLSFTGAMSDFSLYIFHPYGGGNQRKPNIGASPGYNLGSIQENEPAWSEQTRRDMLSLNVEFVKINISRSRKIELRSSDKEAKSNIVRFSAICDIGSAAFKYDMRRLSEILSFPKAWYNRSLARRMFLGDESYTQVPDEEYDTTSTDSSQGDSPVRPPVSKLFTSSPSLSQSNSLSVVIPGHHRRSSSGDKIKVQLSMDLKQQIDSKLPRTASMPQSPTDGLPSESFSHTHTGTPGSTAKTPGKQRSSVSHSEGSKHKGHHSSSHLTPKSVSWETLVLFAVNLAKLDLHVNMSNVMGNTVWTTEQIKSQGSLSIHSNGHRDLKITAGTGNSHFDSRGGVVGGTIDLNDLNLFVEVDEDPEQGKQPLHSMGVSLHTIECRMDYMGSSVLMARLNELRISMKDEWHVQNKPSSDTPLATNRPAILFAHGDLNWEQFHMMISRSTTPDIIKMVSKIEEFFMNQFNSSRRVLSAFGPLPVTKRGSDRRKMSDDLDCIWDIRHHRHWQRALELVVGCRFSMLPSMIPKQGTILGGNMSLKGKNLTLACFHGMNFKAKSWALFIMHEPYIIFATESQQLPEGGIHVIQNLNFYVGHDLTQHTQDQHNAYICMLSRGHSMPPSFTSVQEWFHYTLAASDVKGLDCFPQTAYEDDALEARRIRKVQAYSHDTEIIFLLPSLQLQLKTIHNQSQHEPKADEPRPVVECSFVTEFEDHIFVAMDAEVILFLHDLILSYIKEKDKGTKPPYGTSAKSPRTPESERKRITDPTTALKEDWRVFECNTWHLEPTVRLLHWASKGKEIDTVVVDYVLQKLGFSHARVTIPKWMQRGFMDPLDKLLSFLIEKLILALKSPEEEVVDGV</sequence>
<feature type="region of interest" description="Disordered" evidence="1">
    <location>
        <begin position="1246"/>
        <end position="1279"/>
    </location>
</feature>
<feature type="region of interest" description="Disordered" evidence="1">
    <location>
        <begin position="738"/>
        <end position="758"/>
    </location>
</feature>
<proteinExistence type="predicted"/>
<feature type="region of interest" description="Disordered" evidence="1">
    <location>
        <begin position="1489"/>
        <end position="1549"/>
    </location>
</feature>
<feature type="compositionally biased region" description="Low complexity" evidence="1">
    <location>
        <begin position="1425"/>
        <end position="1460"/>
    </location>
</feature>
<dbReference type="PANTHER" id="PTHR31640">
    <property type="entry name" value="TRANSMEMBRANE PROTEIN KIAA1109"/>
    <property type="match status" value="1"/>
</dbReference>
<dbReference type="GO" id="GO:0048488">
    <property type="term" value="P:synaptic vesicle endocytosis"/>
    <property type="evidence" value="ECO:0007669"/>
    <property type="project" value="TreeGrafter"/>
</dbReference>
<feature type="compositionally biased region" description="Pro residues" evidence="1">
    <location>
        <begin position="1069"/>
        <end position="1081"/>
    </location>
</feature>
<dbReference type="SMR" id="A0A8W8KN54"/>
<evidence type="ECO:0000313" key="3">
    <source>
        <dbReference type="EnsemblMetazoa" id="G24620.2:cds"/>
    </source>
</evidence>
<feature type="region of interest" description="Disordered" evidence="1">
    <location>
        <begin position="1064"/>
        <end position="1099"/>
    </location>
</feature>
<feature type="compositionally biased region" description="Basic and acidic residues" evidence="1">
    <location>
        <begin position="847"/>
        <end position="856"/>
    </location>
</feature>
<feature type="domain" description="Bridge-like lipid transfer protein family member 1 C-terminal" evidence="2">
    <location>
        <begin position="1534"/>
        <end position="2123"/>
    </location>
</feature>
<dbReference type="SMART" id="SM01220">
    <property type="entry name" value="FSA_C"/>
    <property type="match status" value="1"/>
</dbReference>
<reference evidence="3" key="1">
    <citation type="submission" date="2022-08" db="UniProtKB">
        <authorList>
            <consortium name="EnsemblMetazoa"/>
        </authorList>
    </citation>
    <scope>IDENTIFICATION</scope>
    <source>
        <strain evidence="3">05x7-T-G4-1.051#20</strain>
    </source>
</reference>
<dbReference type="InterPro" id="IPR033616">
    <property type="entry name" value="BLTP1"/>
</dbReference>
<feature type="compositionally biased region" description="Low complexity" evidence="1">
    <location>
        <begin position="828"/>
        <end position="844"/>
    </location>
</feature>
<dbReference type="InterPro" id="IPR056741">
    <property type="entry name" value="BLTP1_M"/>
</dbReference>
<evidence type="ECO:0000256" key="1">
    <source>
        <dbReference type="SAM" id="MobiDB-lite"/>
    </source>
</evidence>
<feature type="region of interest" description="Disordered" evidence="1">
    <location>
        <begin position="990"/>
        <end position="1043"/>
    </location>
</feature>
<feature type="region of interest" description="Disordered" evidence="1">
    <location>
        <begin position="920"/>
        <end position="975"/>
    </location>
</feature>
<dbReference type="PANTHER" id="PTHR31640:SF1">
    <property type="entry name" value="BRIDGE-LIKE LIPID TRANSFER PROTEIN FAMILY MEMBER 1"/>
    <property type="match status" value="1"/>
</dbReference>
<feature type="compositionally biased region" description="Basic and acidic residues" evidence="1">
    <location>
        <begin position="2030"/>
        <end position="2040"/>
    </location>
</feature>
<feature type="compositionally biased region" description="Low complexity" evidence="1">
    <location>
        <begin position="1268"/>
        <end position="1279"/>
    </location>
</feature>
<organism evidence="3 4">
    <name type="scientific">Magallana gigas</name>
    <name type="common">Pacific oyster</name>
    <name type="synonym">Crassostrea gigas</name>
    <dbReference type="NCBI Taxonomy" id="29159"/>
    <lineage>
        <taxon>Eukaryota</taxon>
        <taxon>Metazoa</taxon>
        <taxon>Spiralia</taxon>
        <taxon>Lophotrochozoa</taxon>
        <taxon>Mollusca</taxon>
        <taxon>Bivalvia</taxon>
        <taxon>Autobranchia</taxon>
        <taxon>Pteriomorphia</taxon>
        <taxon>Ostreida</taxon>
        <taxon>Ostreoidea</taxon>
        <taxon>Ostreidae</taxon>
        <taxon>Magallana</taxon>
    </lineage>
</organism>
<evidence type="ECO:0000259" key="2">
    <source>
        <dbReference type="SMART" id="SM01220"/>
    </source>
</evidence>
<keyword evidence="4" id="KW-1185">Reference proteome</keyword>
<dbReference type="Proteomes" id="UP000005408">
    <property type="component" value="Unassembled WGS sequence"/>
</dbReference>
<protein>
    <recommendedName>
        <fullName evidence="2">Bridge-like lipid transfer protein family member 1 C-terminal domain-containing protein</fullName>
    </recommendedName>
</protein>
<dbReference type="GO" id="GO:0098793">
    <property type="term" value="C:presynapse"/>
    <property type="evidence" value="ECO:0007669"/>
    <property type="project" value="GOC"/>
</dbReference>
<dbReference type="Pfam" id="PF25039">
    <property type="entry name" value="BLTP1_M"/>
    <property type="match status" value="1"/>
</dbReference>
<name>A0A8W8KN54_MAGGI</name>
<feature type="region of interest" description="Disordered" evidence="1">
    <location>
        <begin position="1418"/>
        <end position="1475"/>
    </location>
</feature>
<dbReference type="EnsemblMetazoa" id="G24620.2">
    <property type="protein sequence ID" value="G24620.2:cds"/>
    <property type="gene ID" value="G24620"/>
</dbReference>
<evidence type="ECO:0000313" key="4">
    <source>
        <dbReference type="Proteomes" id="UP000005408"/>
    </source>
</evidence>
<dbReference type="Pfam" id="PF25040">
    <property type="entry name" value="BLTP1_C"/>
    <property type="match status" value="3"/>
</dbReference>
<feature type="region of interest" description="Disordered" evidence="1">
    <location>
        <begin position="2015"/>
        <end position="2040"/>
    </location>
</feature>